<dbReference type="EMBL" id="JH711575">
    <property type="protein sequence ID" value="EIW84062.1"/>
    <property type="molecule type" value="Genomic_DNA"/>
</dbReference>
<gene>
    <name evidence="1" type="ORF">CONPUDRAFT_163296</name>
</gene>
<protein>
    <submittedName>
        <fullName evidence="1">Uncharacterized protein</fullName>
    </submittedName>
</protein>
<evidence type="ECO:0000313" key="2">
    <source>
        <dbReference type="Proteomes" id="UP000053558"/>
    </source>
</evidence>
<keyword evidence="2" id="KW-1185">Reference proteome</keyword>
<dbReference type="AlphaFoldDB" id="A0A5M3MY60"/>
<dbReference type="Proteomes" id="UP000053558">
    <property type="component" value="Unassembled WGS sequence"/>
</dbReference>
<dbReference type="RefSeq" id="XP_007765875.1">
    <property type="nucleotide sequence ID" value="XM_007767685.1"/>
</dbReference>
<evidence type="ECO:0000313" key="1">
    <source>
        <dbReference type="EMBL" id="EIW84062.1"/>
    </source>
</evidence>
<reference evidence="2" key="1">
    <citation type="journal article" date="2012" name="Science">
        <title>The Paleozoic origin of enzymatic lignin decomposition reconstructed from 31 fungal genomes.</title>
        <authorList>
            <person name="Floudas D."/>
            <person name="Binder M."/>
            <person name="Riley R."/>
            <person name="Barry K."/>
            <person name="Blanchette R.A."/>
            <person name="Henrissat B."/>
            <person name="Martinez A.T."/>
            <person name="Otillar R."/>
            <person name="Spatafora J.W."/>
            <person name="Yadav J.S."/>
            <person name="Aerts A."/>
            <person name="Benoit I."/>
            <person name="Boyd A."/>
            <person name="Carlson A."/>
            <person name="Copeland A."/>
            <person name="Coutinho P.M."/>
            <person name="de Vries R.P."/>
            <person name="Ferreira P."/>
            <person name="Findley K."/>
            <person name="Foster B."/>
            <person name="Gaskell J."/>
            <person name="Glotzer D."/>
            <person name="Gorecki P."/>
            <person name="Heitman J."/>
            <person name="Hesse C."/>
            <person name="Hori C."/>
            <person name="Igarashi K."/>
            <person name="Jurgens J.A."/>
            <person name="Kallen N."/>
            <person name="Kersten P."/>
            <person name="Kohler A."/>
            <person name="Kuees U."/>
            <person name="Kumar T.K.A."/>
            <person name="Kuo A."/>
            <person name="LaButti K."/>
            <person name="Larrondo L.F."/>
            <person name="Lindquist E."/>
            <person name="Ling A."/>
            <person name="Lombard V."/>
            <person name="Lucas S."/>
            <person name="Lundell T."/>
            <person name="Martin R."/>
            <person name="McLaughlin D.J."/>
            <person name="Morgenstern I."/>
            <person name="Morin E."/>
            <person name="Murat C."/>
            <person name="Nagy L.G."/>
            <person name="Nolan M."/>
            <person name="Ohm R.A."/>
            <person name="Patyshakuliyeva A."/>
            <person name="Rokas A."/>
            <person name="Ruiz-Duenas F.J."/>
            <person name="Sabat G."/>
            <person name="Salamov A."/>
            <person name="Samejima M."/>
            <person name="Schmutz J."/>
            <person name="Slot J.C."/>
            <person name="St John F."/>
            <person name="Stenlid J."/>
            <person name="Sun H."/>
            <person name="Sun S."/>
            <person name="Syed K."/>
            <person name="Tsang A."/>
            <person name="Wiebenga A."/>
            <person name="Young D."/>
            <person name="Pisabarro A."/>
            <person name="Eastwood D.C."/>
            <person name="Martin F."/>
            <person name="Cullen D."/>
            <person name="Grigoriev I.V."/>
            <person name="Hibbett D.S."/>
        </authorList>
    </citation>
    <scope>NUCLEOTIDE SEQUENCE [LARGE SCALE GENOMIC DNA]</scope>
    <source>
        <strain evidence="2">RWD-64-598 SS2</strain>
    </source>
</reference>
<comment type="caution">
    <text evidence="1">The sequence shown here is derived from an EMBL/GenBank/DDBJ whole genome shotgun (WGS) entry which is preliminary data.</text>
</comment>
<dbReference type="KEGG" id="cput:CONPUDRAFT_163296"/>
<name>A0A5M3MY60_CONPW</name>
<proteinExistence type="predicted"/>
<sequence length="146" mass="15803">MLCGLLGRGLTGAATDADPTLGDHYHLWRPDPYSVGPASRNILSCDLGFALDQQHKSPRAALLTRRSQSAIDHRLTNSMSVAATVHHHRGFGSFVGFTSTTSALSQARECFRVGVDKRRASATTRRDIVCSPFETSCLFGALASQR</sequence>
<organism evidence="1 2">
    <name type="scientific">Coniophora puteana (strain RWD-64-598)</name>
    <name type="common">Brown rot fungus</name>
    <dbReference type="NCBI Taxonomy" id="741705"/>
    <lineage>
        <taxon>Eukaryota</taxon>
        <taxon>Fungi</taxon>
        <taxon>Dikarya</taxon>
        <taxon>Basidiomycota</taxon>
        <taxon>Agaricomycotina</taxon>
        <taxon>Agaricomycetes</taxon>
        <taxon>Agaricomycetidae</taxon>
        <taxon>Boletales</taxon>
        <taxon>Coniophorineae</taxon>
        <taxon>Coniophoraceae</taxon>
        <taxon>Coniophora</taxon>
    </lineage>
</organism>
<accession>A0A5M3MY60</accession>
<dbReference type="GeneID" id="19204893"/>